<name>A0ABR9UU44_9CHRO</name>
<organism evidence="1 2">
    <name type="scientific">Gloeocapsopsis crepidinum LEGE 06123</name>
    <dbReference type="NCBI Taxonomy" id="588587"/>
    <lineage>
        <taxon>Bacteria</taxon>
        <taxon>Bacillati</taxon>
        <taxon>Cyanobacteriota</taxon>
        <taxon>Cyanophyceae</taxon>
        <taxon>Oscillatoriophycideae</taxon>
        <taxon>Chroococcales</taxon>
        <taxon>Chroococcaceae</taxon>
        <taxon>Gloeocapsopsis</taxon>
    </lineage>
</organism>
<protein>
    <submittedName>
        <fullName evidence="1">DUF29 domain-containing protein</fullName>
    </submittedName>
</protein>
<dbReference type="InterPro" id="IPR002636">
    <property type="entry name" value="DUF29"/>
</dbReference>
<dbReference type="Pfam" id="PF01724">
    <property type="entry name" value="DUF29"/>
    <property type="match status" value="1"/>
</dbReference>
<dbReference type="Gene3D" id="1.20.1220.20">
    <property type="entry name" value="Uncharcterised protein PF01724"/>
    <property type="match status" value="1"/>
</dbReference>
<evidence type="ECO:0000313" key="1">
    <source>
        <dbReference type="EMBL" id="MBE9191820.1"/>
    </source>
</evidence>
<reference evidence="1 2" key="1">
    <citation type="submission" date="2020-10" db="EMBL/GenBank/DDBJ databases">
        <authorList>
            <person name="Castelo-Branco R."/>
            <person name="Eusebio N."/>
            <person name="Adriana R."/>
            <person name="Vieira A."/>
            <person name="Brugerolle De Fraissinette N."/>
            <person name="Rezende De Castro R."/>
            <person name="Schneider M.P."/>
            <person name="Vasconcelos V."/>
            <person name="Leao P.N."/>
        </authorList>
    </citation>
    <scope>NUCLEOTIDE SEQUENCE [LARGE SCALE GENOMIC DNA]</scope>
    <source>
        <strain evidence="1 2">LEGE 06123</strain>
    </source>
</reference>
<dbReference type="Proteomes" id="UP000651156">
    <property type="component" value="Unassembled WGS sequence"/>
</dbReference>
<accession>A0ABR9UU44</accession>
<dbReference type="RefSeq" id="WP_193933016.1">
    <property type="nucleotide sequence ID" value="NZ_CAWPMZ010000073.1"/>
</dbReference>
<comment type="caution">
    <text evidence="1">The sequence shown here is derived from an EMBL/GenBank/DDBJ whole genome shotgun (WGS) entry which is preliminary data.</text>
</comment>
<sequence length="161" mass="19096">MTRTKPIHSTSHSDLYDRDFVAWSDEQAMLLEQERFSELDLIHLIEEVRDLGRRERDAIESQLERLLLHILKWQYQPKLKSCSWEISIKDARRQIKKLCRKYPVLIKHIHKEDVFDECYLDAREAATDETGLPKKTFPLECSYSLEQVLNSSFFPEAIADE</sequence>
<evidence type="ECO:0000313" key="2">
    <source>
        <dbReference type="Proteomes" id="UP000651156"/>
    </source>
</evidence>
<dbReference type="PANTHER" id="PTHR34235">
    <property type="entry name" value="SLR1203 PROTEIN-RELATED"/>
    <property type="match status" value="1"/>
</dbReference>
<proteinExistence type="predicted"/>
<gene>
    <name evidence="1" type="ORF">IQ230_15975</name>
</gene>
<keyword evidence="2" id="KW-1185">Reference proteome</keyword>
<dbReference type="EMBL" id="JADEWN010000040">
    <property type="protein sequence ID" value="MBE9191820.1"/>
    <property type="molecule type" value="Genomic_DNA"/>
</dbReference>